<evidence type="ECO:0000313" key="2">
    <source>
        <dbReference type="EMBL" id="CAE4591391.1"/>
    </source>
</evidence>
<dbReference type="EMBL" id="HBNR01035537">
    <property type="protein sequence ID" value="CAE4591391.1"/>
    <property type="molecule type" value="Transcribed_RNA"/>
</dbReference>
<sequence>MAEQTHTLQQDRESVKQSFHLIWKLFGNARAPTEAVGLLPRCLQPSREPRRRVGPKTVCSSLPAAPRRAEQQAPNCPLPIPRIRLRTATAKLQQDAARHEQCEAVPGEAALPVDEEDLASNEGSMPSHTLKETLSRRLLETQKQLLRLQLGVKAQQLEQLHAKLQASKMKMQGNIRNRLWSKVQSHQAKVREQRDHLAAALSRRRRAPGEALAPEGCSAEVGGSP</sequence>
<accession>A0A7S4QSV6</accession>
<organism evidence="2">
    <name type="scientific">Alexandrium monilatum</name>
    <dbReference type="NCBI Taxonomy" id="311494"/>
    <lineage>
        <taxon>Eukaryota</taxon>
        <taxon>Sar</taxon>
        <taxon>Alveolata</taxon>
        <taxon>Dinophyceae</taxon>
        <taxon>Gonyaulacales</taxon>
        <taxon>Pyrocystaceae</taxon>
        <taxon>Alexandrium</taxon>
    </lineage>
</organism>
<proteinExistence type="predicted"/>
<gene>
    <name evidence="2" type="ORF">AMON00008_LOCUS24400</name>
</gene>
<name>A0A7S4QSV6_9DINO</name>
<feature type="region of interest" description="Disordered" evidence="1">
    <location>
        <begin position="46"/>
        <end position="78"/>
    </location>
</feature>
<dbReference type="AlphaFoldDB" id="A0A7S4QSV6"/>
<protein>
    <submittedName>
        <fullName evidence="2">Uncharacterized protein</fullName>
    </submittedName>
</protein>
<evidence type="ECO:0000256" key="1">
    <source>
        <dbReference type="SAM" id="MobiDB-lite"/>
    </source>
</evidence>
<reference evidence="2" key="1">
    <citation type="submission" date="2021-01" db="EMBL/GenBank/DDBJ databases">
        <authorList>
            <person name="Corre E."/>
            <person name="Pelletier E."/>
            <person name="Niang G."/>
            <person name="Scheremetjew M."/>
            <person name="Finn R."/>
            <person name="Kale V."/>
            <person name="Holt S."/>
            <person name="Cochrane G."/>
            <person name="Meng A."/>
            <person name="Brown T."/>
            <person name="Cohen L."/>
        </authorList>
    </citation>
    <scope>NUCLEOTIDE SEQUENCE</scope>
    <source>
        <strain evidence="2">CCMP3105</strain>
    </source>
</reference>
<feature type="compositionally biased region" description="Low complexity" evidence="1">
    <location>
        <begin position="63"/>
        <end position="74"/>
    </location>
</feature>
<feature type="region of interest" description="Disordered" evidence="1">
    <location>
        <begin position="202"/>
        <end position="225"/>
    </location>
</feature>